<dbReference type="eggNOG" id="COG0456">
    <property type="taxonomic scope" value="Bacteria"/>
</dbReference>
<accession>A0A0R1X1E1</accession>
<sequence>MGITIRPYQAADERHWVYTKALAYLFSPFFDDQETTKTILDPEVYQAACELVAIDDATQQLVGLLDIGVFTQEMSEDNLYFPTRRLAYWENFAVHPDWQHRGIGTQLFMAAKAYLVARAVQALIIFTRDDAGTNQLYQKFGARLLTRDYLVIGTPKVADLQLGFRVDRAQQRLILTNRQTGQPLTHYLREGVYIVTDKAAVGEFDAERVITEHSYVLELTDHG</sequence>
<proteinExistence type="predicted"/>
<dbReference type="PATRIC" id="fig|1122147.4.peg.1513"/>
<organism evidence="2 3">
    <name type="scientific">Schleiferilactobacillus harbinensis DSM 16991</name>
    <dbReference type="NCBI Taxonomy" id="1122147"/>
    <lineage>
        <taxon>Bacteria</taxon>
        <taxon>Bacillati</taxon>
        <taxon>Bacillota</taxon>
        <taxon>Bacilli</taxon>
        <taxon>Lactobacillales</taxon>
        <taxon>Lactobacillaceae</taxon>
        <taxon>Schleiferilactobacillus</taxon>
    </lineage>
</organism>
<protein>
    <recommendedName>
        <fullName evidence="1">N-acetyltransferase domain-containing protein</fullName>
    </recommendedName>
</protein>
<dbReference type="Proteomes" id="UP000050949">
    <property type="component" value="Unassembled WGS sequence"/>
</dbReference>
<dbReference type="Pfam" id="PF00583">
    <property type="entry name" value="Acetyltransf_1"/>
    <property type="match status" value="1"/>
</dbReference>
<name>A0A0R1X1E1_9LACO</name>
<dbReference type="InterPro" id="IPR016181">
    <property type="entry name" value="Acyl_CoA_acyltransferase"/>
</dbReference>
<evidence type="ECO:0000313" key="2">
    <source>
        <dbReference type="EMBL" id="KRM24063.1"/>
    </source>
</evidence>
<evidence type="ECO:0000313" key="3">
    <source>
        <dbReference type="Proteomes" id="UP000050949"/>
    </source>
</evidence>
<reference evidence="2 3" key="1">
    <citation type="journal article" date="2015" name="Genome Announc.">
        <title>Expanding the biotechnology potential of lactobacilli through comparative genomics of 213 strains and associated genera.</title>
        <authorList>
            <person name="Sun Z."/>
            <person name="Harris H.M."/>
            <person name="McCann A."/>
            <person name="Guo C."/>
            <person name="Argimon S."/>
            <person name="Zhang W."/>
            <person name="Yang X."/>
            <person name="Jeffery I.B."/>
            <person name="Cooney J.C."/>
            <person name="Kagawa T.F."/>
            <person name="Liu W."/>
            <person name="Song Y."/>
            <person name="Salvetti E."/>
            <person name="Wrobel A."/>
            <person name="Rasinkangas P."/>
            <person name="Parkhill J."/>
            <person name="Rea M.C."/>
            <person name="O'Sullivan O."/>
            <person name="Ritari J."/>
            <person name="Douillard F.P."/>
            <person name="Paul Ross R."/>
            <person name="Yang R."/>
            <person name="Briner A.E."/>
            <person name="Felis G.E."/>
            <person name="de Vos W.M."/>
            <person name="Barrangou R."/>
            <person name="Klaenhammer T.R."/>
            <person name="Caufield P.W."/>
            <person name="Cui Y."/>
            <person name="Zhang H."/>
            <person name="O'Toole P.W."/>
        </authorList>
    </citation>
    <scope>NUCLEOTIDE SEQUENCE [LARGE SCALE GENOMIC DNA]</scope>
    <source>
        <strain evidence="2 3">DSM 16991</strain>
    </source>
</reference>
<evidence type="ECO:0000259" key="1">
    <source>
        <dbReference type="PROSITE" id="PS51186"/>
    </source>
</evidence>
<comment type="caution">
    <text evidence="2">The sequence shown here is derived from an EMBL/GenBank/DDBJ whole genome shotgun (WGS) entry which is preliminary data.</text>
</comment>
<gene>
    <name evidence="2" type="ORF">FC91_GL001459</name>
</gene>
<dbReference type="PROSITE" id="PS51186">
    <property type="entry name" value="GNAT"/>
    <property type="match status" value="1"/>
</dbReference>
<feature type="domain" description="N-acetyltransferase" evidence="1">
    <location>
        <begin position="3"/>
        <end position="167"/>
    </location>
</feature>
<dbReference type="Gene3D" id="3.40.630.30">
    <property type="match status" value="1"/>
</dbReference>
<dbReference type="OrthoDB" id="1821130at2"/>
<dbReference type="SUPFAM" id="SSF55729">
    <property type="entry name" value="Acyl-CoA N-acyltransferases (Nat)"/>
    <property type="match status" value="1"/>
</dbReference>
<dbReference type="RefSeq" id="WP_051225273.1">
    <property type="nucleotide sequence ID" value="NZ_AUEH01000020.1"/>
</dbReference>
<dbReference type="CDD" id="cd04301">
    <property type="entry name" value="NAT_SF"/>
    <property type="match status" value="1"/>
</dbReference>
<dbReference type="GO" id="GO:0016747">
    <property type="term" value="F:acyltransferase activity, transferring groups other than amino-acyl groups"/>
    <property type="evidence" value="ECO:0007669"/>
    <property type="project" value="InterPro"/>
</dbReference>
<dbReference type="InterPro" id="IPR000182">
    <property type="entry name" value="GNAT_dom"/>
</dbReference>
<dbReference type="EMBL" id="AZFW01000146">
    <property type="protein sequence ID" value="KRM24063.1"/>
    <property type="molecule type" value="Genomic_DNA"/>
</dbReference>
<dbReference type="AlphaFoldDB" id="A0A0R1X1E1"/>